<keyword evidence="3" id="KW-1185">Reference proteome</keyword>
<evidence type="ECO:0000313" key="2">
    <source>
        <dbReference type="EMBL" id="ANU08481.1"/>
    </source>
</evidence>
<dbReference type="AlphaFoldDB" id="A0A1C7DAY5"/>
<dbReference type="Proteomes" id="UP000092698">
    <property type="component" value="Chromosome"/>
</dbReference>
<sequence>MTLRQFTMALALAAMPVSAGTVHAQVTATEVITGEESVQIAFSEQRGRQMYLYDQAAWHATDALLDEVDASAIANPRGYVVLERDGDNMLDAVFLQDVDGQMMEFARYTVDGSTVTGGGARLGDPQRLSPLAVRMAQARVPALAAMVEEEFGLCSDSSPNTLTLPPDEEGNIPFYLLTSTLEEASYPIGGHYLATIDAGGQVVSTTRYMNTCFDLPFGAPDAPEASSARPGISYVRGPVPSEIHVFTSFYFPDGYYVITTANNSLWLVEQGRITLEKRGFGLD</sequence>
<evidence type="ECO:0000256" key="1">
    <source>
        <dbReference type="SAM" id="SignalP"/>
    </source>
</evidence>
<dbReference type="STRING" id="645517.A6F65_02196"/>
<evidence type="ECO:0000313" key="3">
    <source>
        <dbReference type="Proteomes" id="UP000092698"/>
    </source>
</evidence>
<gene>
    <name evidence="2" type="ORF">A6F65_02196</name>
</gene>
<accession>A0A1C7DAY5</accession>
<dbReference type="OrthoDB" id="7204730at2"/>
<feature type="signal peptide" evidence="1">
    <location>
        <begin position="1"/>
        <end position="24"/>
    </location>
</feature>
<organism evidence="2 3">
    <name type="scientific">Paraurantiacibacter namhicola</name>
    <dbReference type="NCBI Taxonomy" id="645517"/>
    <lineage>
        <taxon>Bacteria</taxon>
        <taxon>Pseudomonadati</taxon>
        <taxon>Pseudomonadota</taxon>
        <taxon>Alphaproteobacteria</taxon>
        <taxon>Sphingomonadales</taxon>
        <taxon>Erythrobacteraceae</taxon>
        <taxon>Paraurantiacibacter</taxon>
    </lineage>
</organism>
<keyword evidence="1" id="KW-0732">Signal</keyword>
<reference evidence="2 3" key="1">
    <citation type="submission" date="2016-07" db="EMBL/GenBank/DDBJ databases">
        <title>Complete genome sequence of Altererythrobacter namhicola JCM 16345T, containing esterase-encoding genes.</title>
        <authorList>
            <person name="Cheng H."/>
            <person name="Wu Y.-H."/>
            <person name="Jian S.-L."/>
            <person name="Huo Y.-Y."/>
            <person name="Wang C.-S."/>
            <person name="Xu X.-W."/>
        </authorList>
    </citation>
    <scope>NUCLEOTIDE SEQUENCE [LARGE SCALE GENOMIC DNA]</scope>
    <source>
        <strain evidence="2 3">JCM 16345</strain>
    </source>
</reference>
<protein>
    <submittedName>
        <fullName evidence="2">Uncharacterized protein</fullName>
    </submittedName>
</protein>
<dbReference type="KEGG" id="anh:A6F65_02196"/>
<dbReference type="EMBL" id="CP016545">
    <property type="protein sequence ID" value="ANU08481.1"/>
    <property type="molecule type" value="Genomic_DNA"/>
</dbReference>
<dbReference type="RefSeq" id="WP_157093123.1">
    <property type="nucleotide sequence ID" value="NZ_CP016545.1"/>
</dbReference>
<feature type="chain" id="PRO_5008884563" evidence="1">
    <location>
        <begin position="25"/>
        <end position="283"/>
    </location>
</feature>
<name>A0A1C7DAY5_9SPHN</name>
<proteinExistence type="predicted"/>